<dbReference type="Pfam" id="PF12697">
    <property type="entry name" value="Abhydrolase_6"/>
    <property type="match status" value="1"/>
</dbReference>
<dbReference type="InterPro" id="IPR050228">
    <property type="entry name" value="Carboxylesterase_BioH"/>
</dbReference>
<dbReference type="InterPro" id="IPR029058">
    <property type="entry name" value="AB_hydrolase_fold"/>
</dbReference>
<evidence type="ECO:0000313" key="3">
    <source>
        <dbReference type="Proteomes" id="UP001168640"/>
    </source>
</evidence>
<protein>
    <submittedName>
        <fullName evidence="2">Alpha/beta hydrolase</fullName>
    </submittedName>
</protein>
<gene>
    <name evidence="2" type="ORF">QVZ43_14945</name>
</gene>
<comment type="caution">
    <text evidence="2">The sequence shown here is derived from an EMBL/GenBank/DDBJ whole genome shotgun (WGS) entry which is preliminary data.</text>
</comment>
<dbReference type="InterPro" id="IPR000073">
    <property type="entry name" value="AB_hydrolase_1"/>
</dbReference>
<keyword evidence="2" id="KW-0378">Hydrolase</keyword>
<keyword evidence="3" id="KW-1185">Reference proteome</keyword>
<dbReference type="PANTHER" id="PTHR43194:SF5">
    <property type="entry name" value="PIMELOYL-[ACYL-CARRIER PROTEIN] METHYL ESTER ESTERASE"/>
    <property type="match status" value="1"/>
</dbReference>
<name>A0ABT8W459_9GAMM</name>
<dbReference type="GO" id="GO:0016787">
    <property type="term" value="F:hydrolase activity"/>
    <property type="evidence" value="ECO:0007669"/>
    <property type="project" value="UniProtKB-KW"/>
</dbReference>
<dbReference type="SUPFAM" id="SSF53474">
    <property type="entry name" value="alpha/beta-Hydrolases"/>
    <property type="match status" value="1"/>
</dbReference>
<reference evidence="2" key="1">
    <citation type="submission" date="2023-07" db="EMBL/GenBank/DDBJ databases">
        <title>Marinobacter sp. chi1 genome sequencing and assembly.</title>
        <authorList>
            <person name="Park S."/>
        </authorList>
    </citation>
    <scope>NUCLEOTIDE SEQUENCE</scope>
    <source>
        <strain evidence="2">Chi1</strain>
    </source>
</reference>
<dbReference type="PANTHER" id="PTHR43194">
    <property type="entry name" value="HYDROLASE ALPHA/BETA FOLD FAMILY"/>
    <property type="match status" value="1"/>
</dbReference>
<dbReference type="RefSeq" id="WP_302910569.1">
    <property type="nucleotide sequence ID" value="NZ_JAUMIS010000002.1"/>
</dbReference>
<sequence length="316" mass="34859">MPQDFSGPRQIKLPGYTCLAFNEHSKGVPVVLIHGLISSVYFWHPPHLSVFGDRPVYAIALPGHYPSASLSSSEQINEQRLTNALLEQINTLIGDQPCILVGHSTGGQAALFAATRHPDRVLGVIAMGSALTGQEENGVYAAFQWLATRLGQVGRGLVSMILKMNALSEPIHRLFLRDVVASPGEFFAHAEFPGYLQYYFPAMQKICRRSMGIYFRDLVRLDLTPHLPSLKRPALVLCGNKDPYVSIERTHELADAVPGSRKVFIEGSGHMPMFENWPAYSKAITEFIQGIQDRGRTKAQNLVDRGHPPIPAILGP</sequence>
<dbReference type="Proteomes" id="UP001168640">
    <property type="component" value="Unassembled WGS sequence"/>
</dbReference>
<dbReference type="Gene3D" id="3.40.50.1820">
    <property type="entry name" value="alpha/beta hydrolase"/>
    <property type="match status" value="1"/>
</dbReference>
<dbReference type="EMBL" id="JAUMIS010000002">
    <property type="protein sequence ID" value="MDO3723019.1"/>
    <property type="molecule type" value="Genomic_DNA"/>
</dbReference>
<evidence type="ECO:0000259" key="1">
    <source>
        <dbReference type="Pfam" id="PF12697"/>
    </source>
</evidence>
<evidence type="ECO:0000313" key="2">
    <source>
        <dbReference type="EMBL" id="MDO3723019.1"/>
    </source>
</evidence>
<organism evidence="2 3">
    <name type="scientific">Marinobacter suaedae</name>
    <dbReference type="NCBI Taxonomy" id="3057675"/>
    <lineage>
        <taxon>Bacteria</taxon>
        <taxon>Pseudomonadati</taxon>
        <taxon>Pseudomonadota</taxon>
        <taxon>Gammaproteobacteria</taxon>
        <taxon>Pseudomonadales</taxon>
        <taxon>Marinobacteraceae</taxon>
        <taxon>Marinobacter</taxon>
    </lineage>
</organism>
<feature type="domain" description="AB hydrolase-1" evidence="1">
    <location>
        <begin position="30"/>
        <end position="277"/>
    </location>
</feature>
<proteinExistence type="predicted"/>
<accession>A0ABT8W459</accession>